<evidence type="ECO:0000313" key="1">
    <source>
        <dbReference type="EMBL" id="MFC5402240.1"/>
    </source>
</evidence>
<dbReference type="Proteomes" id="UP001596113">
    <property type="component" value="Unassembled WGS sequence"/>
</dbReference>
<keyword evidence="2" id="KW-1185">Reference proteome</keyword>
<organism evidence="1 2">
    <name type="scientific">Cohnella soli</name>
    <dbReference type="NCBI Taxonomy" id="425005"/>
    <lineage>
        <taxon>Bacteria</taxon>
        <taxon>Bacillati</taxon>
        <taxon>Bacillota</taxon>
        <taxon>Bacilli</taxon>
        <taxon>Bacillales</taxon>
        <taxon>Paenibacillaceae</taxon>
        <taxon>Cohnella</taxon>
    </lineage>
</organism>
<dbReference type="EMBL" id="JBHSMI010000010">
    <property type="protein sequence ID" value="MFC5402240.1"/>
    <property type="molecule type" value="Genomic_DNA"/>
</dbReference>
<reference evidence="2" key="1">
    <citation type="journal article" date="2019" name="Int. J. Syst. Evol. Microbiol.">
        <title>The Global Catalogue of Microorganisms (GCM) 10K type strain sequencing project: providing services to taxonomists for standard genome sequencing and annotation.</title>
        <authorList>
            <consortium name="The Broad Institute Genomics Platform"/>
            <consortium name="The Broad Institute Genome Sequencing Center for Infectious Disease"/>
            <person name="Wu L."/>
            <person name="Ma J."/>
        </authorList>
    </citation>
    <scope>NUCLEOTIDE SEQUENCE [LARGE SCALE GENOMIC DNA]</scope>
    <source>
        <strain evidence="2">CGMCC 1.18575</strain>
    </source>
</reference>
<accession>A0ABW0HP19</accession>
<dbReference type="Pfam" id="PF03682">
    <property type="entry name" value="UPF0158"/>
    <property type="match status" value="1"/>
</dbReference>
<protein>
    <submittedName>
        <fullName evidence="1">UPF0158 family protein</fullName>
    </submittedName>
</protein>
<proteinExistence type="predicted"/>
<gene>
    <name evidence="1" type="ORF">ACFPOF_05765</name>
</gene>
<name>A0ABW0HP19_9BACL</name>
<comment type="caution">
    <text evidence="1">The sequence shown here is derived from an EMBL/GenBank/DDBJ whole genome shotgun (WGS) entry which is preliminary data.</text>
</comment>
<dbReference type="InterPro" id="IPR005361">
    <property type="entry name" value="UPF0158"/>
</dbReference>
<sequence>MELEIVKITAFQFGELVFACEQSSDDISCYFDKQTGDIEMLGDYIESDPELEERIEEEFGERYIRVPKIESWQSFEDMEEFVTTVQDERMQKSLERALSGGKGVFGRFKDTLSDDDDLLNAWYAFKDQRNKERVIELLEEEENIKLIVDA</sequence>
<evidence type="ECO:0000313" key="2">
    <source>
        <dbReference type="Proteomes" id="UP001596113"/>
    </source>
</evidence>
<dbReference type="RefSeq" id="WP_378130510.1">
    <property type="nucleotide sequence ID" value="NZ_JBHSMI010000010.1"/>
</dbReference>